<evidence type="ECO:0000256" key="1">
    <source>
        <dbReference type="ARBA" id="ARBA00004141"/>
    </source>
</evidence>
<keyword evidence="4 5" id="KW-0472">Membrane</keyword>
<gene>
    <name evidence="6" type="ORF">SERLA73DRAFT_131431</name>
</gene>
<evidence type="ECO:0000256" key="5">
    <source>
        <dbReference type="SAM" id="Phobius"/>
    </source>
</evidence>
<sequence length="129" mass="14202">WIQTSQQNRSRAPNALKCPQCGSAYELESDNPWILRLLDSGNKALSLMGRMVTVASVTSIVVSFGAGIYIVSTAYGAYALQEFLGKEMFDILLSEDPSNWPWHSFINLPLIPVGLIVSRLPFSTTVLPI</sequence>
<dbReference type="PANTHER" id="PTHR46283">
    <property type="entry name" value="E3 UBIQUITIN-PROTEIN LIGASE MARCH5"/>
    <property type="match status" value="1"/>
</dbReference>
<comment type="subcellular location">
    <subcellularLocation>
        <location evidence="1">Membrane</location>
        <topology evidence="1">Multi-pass membrane protein</topology>
    </subcellularLocation>
</comment>
<keyword evidence="7" id="KW-1185">Reference proteome</keyword>
<dbReference type="AlphaFoldDB" id="F8PN13"/>
<dbReference type="STRING" id="936435.F8PN13"/>
<reference evidence="7" key="1">
    <citation type="journal article" date="2011" name="Science">
        <title>The plant cell wall-decomposing machinery underlies the functional diversity of forest fungi.</title>
        <authorList>
            <person name="Eastwood D.C."/>
            <person name="Floudas D."/>
            <person name="Binder M."/>
            <person name="Majcherczyk A."/>
            <person name="Schneider P."/>
            <person name="Aerts A."/>
            <person name="Asiegbu F.O."/>
            <person name="Baker S.E."/>
            <person name="Barry K."/>
            <person name="Bendiksby M."/>
            <person name="Blumentritt M."/>
            <person name="Coutinho P.M."/>
            <person name="Cullen D."/>
            <person name="de Vries R.P."/>
            <person name="Gathman A."/>
            <person name="Goodell B."/>
            <person name="Henrissat B."/>
            <person name="Ihrmark K."/>
            <person name="Kauserud H."/>
            <person name="Kohler A."/>
            <person name="LaButti K."/>
            <person name="Lapidus A."/>
            <person name="Lavin J.L."/>
            <person name="Lee Y.-H."/>
            <person name="Lindquist E."/>
            <person name="Lilly W."/>
            <person name="Lucas S."/>
            <person name="Morin E."/>
            <person name="Murat C."/>
            <person name="Oguiza J.A."/>
            <person name="Park J."/>
            <person name="Pisabarro A.G."/>
            <person name="Riley R."/>
            <person name="Rosling A."/>
            <person name="Salamov A."/>
            <person name="Schmidt O."/>
            <person name="Schmutz J."/>
            <person name="Skrede I."/>
            <person name="Stenlid J."/>
            <person name="Wiebenga A."/>
            <person name="Xie X."/>
            <person name="Kuees U."/>
            <person name="Hibbett D.S."/>
            <person name="Hoffmeister D."/>
            <person name="Hoegberg N."/>
            <person name="Martin F."/>
            <person name="Grigoriev I.V."/>
            <person name="Watkinson S.C."/>
        </authorList>
    </citation>
    <scope>NUCLEOTIDE SEQUENCE [LARGE SCALE GENOMIC DNA]</scope>
    <source>
        <strain evidence="7">strain S7.3</strain>
    </source>
</reference>
<feature type="non-terminal residue" evidence="6">
    <location>
        <position position="129"/>
    </location>
</feature>
<dbReference type="EMBL" id="GL945476">
    <property type="protein sequence ID" value="EGO02995.1"/>
    <property type="molecule type" value="Genomic_DNA"/>
</dbReference>
<evidence type="ECO:0000256" key="4">
    <source>
        <dbReference type="ARBA" id="ARBA00023136"/>
    </source>
</evidence>
<feature type="transmembrane region" description="Helical" evidence="5">
    <location>
        <begin position="100"/>
        <end position="122"/>
    </location>
</feature>
<dbReference type="OrthoDB" id="5817083at2759"/>
<keyword evidence="3 5" id="KW-1133">Transmembrane helix</keyword>
<evidence type="ECO:0000256" key="2">
    <source>
        <dbReference type="ARBA" id="ARBA00022692"/>
    </source>
</evidence>
<keyword evidence="2 5" id="KW-0812">Transmembrane</keyword>
<dbReference type="eggNOG" id="KOG3053">
    <property type="taxonomic scope" value="Eukaryota"/>
</dbReference>
<dbReference type="InParanoid" id="F8PN13"/>
<protein>
    <submittedName>
        <fullName evidence="6">Uncharacterized protein</fullName>
    </submittedName>
</protein>
<accession>F8PN13</accession>
<name>F8PN13_SERL3</name>
<dbReference type="HOGENOM" id="CLU_1954052_0_0_1"/>
<evidence type="ECO:0000313" key="7">
    <source>
        <dbReference type="Proteomes" id="UP000008063"/>
    </source>
</evidence>
<proteinExistence type="predicted"/>
<dbReference type="Proteomes" id="UP000008063">
    <property type="component" value="Unassembled WGS sequence"/>
</dbReference>
<feature type="transmembrane region" description="Helical" evidence="5">
    <location>
        <begin position="52"/>
        <end position="80"/>
    </location>
</feature>
<organism evidence="7">
    <name type="scientific">Serpula lacrymans var. lacrymans (strain S7.3)</name>
    <name type="common">Dry rot fungus</name>
    <dbReference type="NCBI Taxonomy" id="936435"/>
    <lineage>
        <taxon>Eukaryota</taxon>
        <taxon>Fungi</taxon>
        <taxon>Dikarya</taxon>
        <taxon>Basidiomycota</taxon>
        <taxon>Agaricomycotina</taxon>
        <taxon>Agaricomycetes</taxon>
        <taxon>Agaricomycetidae</taxon>
        <taxon>Boletales</taxon>
        <taxon>Coniophorineae</taxon>
        <taxon>Serpulaceae</taxon>
        <taxon>Serpula</taxon>
    </lineage>
</organism>
<evidence type="ECO:0000256" key="3">
    <source>
        <dbReference type="ARBA" id="ARBA00022989"/>
    </source>
</evidence>
<feature type="non-terminal residue" evidence="6">
    <location>
        <position position="1"/>
    </location>
</feature>
<dbReference type="GO" id="GO:0016020">
    <property type="term" value="C:membrane"/>
    <property type="evidence" value="ECO:0007669"/>
    <property type="project" value="UniProtKB-SubCell"/>
</dbReference>
<evidence type="ECO:0000313" key="6">
    <source>
        <dbReference type="EMBL" id="EGO02995.1"/>
    </source>
</evidence>